<dbReference type="Gene3D" id="2.30.40.10">
    <property type="entry name" value="Urease, subunit C, domain 1"/>
    <property type="match status" value="1"/>
</dbReference>
<gene>
    <name evidence="1" type="ORF">METZ01_LOCUS241179</name>
</gene>
<accession>A0A382HMM1</accession>
<dbReference type="SUPFAM" id="SSF51338">
    <property type="entry name" value="Composite domain of metallo-dependent hydrolases"/>
    <property type="match status" value="1"/>
</dbReference>
<sequence>MLDLVIHGGTVVTPSGVGQFDIGIQGEKIVLVAARDAIFDEFQTSI</sequence>
<feature type="non-terminal residue" evidence="1">
    <location>
        <position position="46"/>
    </location>
</feature>
<dbReference type="InterPro" id="IPR011059">
    <property type="entry name" value="Metal-dep_hydrolase_composite"/>
</dbReference>
<reference evidence="1" key="1">
    <citation type="submission" date="2018-05" db="EMBL/GenBank/DDBJ databases">
        <authorList>
            <person name="Lanie J.A."/>
            <person name="Ng W.-L."/>
            <person name="Kazmierczak K.M."/>
            <person name="Andrzejewski T.M."/>
            <person name="Davidsen T.M."/>
            <person name="Wayne K.J."/>
            <person name="Tettelin H."/>
            <person name="Glass J.I."/>
            <person name="Rusch D."/>
            <person name="Podicherti R."/>
            <person name="Tsui H.-C.T."/>
            <person name="Winkler M.E."/>
        </authorList>
    </citation>
    <scope>NUCLEOTIDE SEQUENCE</scope>
</reference>
<dbReference type="GO" id="GO:0016810">
    <property type="term" value="F:hydrolase activity, acting on carbon-nitrogen (but not peptide) bonds"/>
    <property type="evidence" value="ECO:0007669"/>
    <property type="project" value="InterPro"/>
</dbReference>
<dbReference type="EMBL" id="UINC01062076">
    <property type="protein sequence ID" value="SVB88325.1"/>
    <property type="molecule type" value="Genomic_DNA"/>
</dbReference>
<proteinExistence type="predicted"/>
<dbReference type="AlphaFoldDB" id="A0A382HMM1"/>
<evidence type="ECO:0000313" key="1">
    <source>
        <dbReference type="EMBL" id="SVB88325.1"/>
    </source>
</evidence>
<protein>
    <recommendedName>
        <fullName evidence="2">Urease alpha-subunit N-terminal domain-containing protein</fullName>
    </recommendedName>
</protein>
<name>A0A382HMM1_9ZZZZ</name>
<organism evidence="1">
    <name type="scientific">marine metagenome</name>
    <dbReference type="NCBI Taxonomy" id="408172"/>
    <lineage>
        <taxon>unclassified sequences</taxon>
        <taxon>metagenomes</taxon>
        <taxon>ecological metagenomes</taxon>
    </lineage>
</organism>
<evidence type="ECO:0008006" key="2">
    <source>
        <dbReference type="Google" id="ProtNLM"/>
    </source>
</evidence>